<reference evidence="1 2" key="1">
    <citation type="submission" date="2024-06" db="EMBL/GenBank/DDBJ databases">
        <title>Sequencing the genomes of 1000 actinobacteria strains.</title>
        <authorList>
            <person name="Klenk H.-P."/>
        </authorList>
    </citation>
    <scope>NUCLEOTIDE SEQUENCE [LARGE SCALE GENOMIC DNA]</scope>
    <source>
        <strain evidence="1 2">DSM 44265</strain>
    </source>
</reference>
<gene>
    <name evidence="1" type="ORF">JOF50_000380</name>
</gene>
<dbReference type="Proteomes" id="UP001549139">
    <property type="component" value="Unassembled WGS sequence"/>
</dbReference>
<accession>A0ABV2NVZ3</accession>
<evidence type="ECO:0000313" key="1">
    <source>
        <dbReference type="EMBL" id="MET3943581.1"/>
    </source>
</evidence>
<protein>
    <submittedName>
        <fullName evidence="1">Uncharacterized protein</fullName>
    </submittedName>
</protein>
<name>A0ABV2NVZ3_9CORY</name>
<dbReference type="EMBL" id="JBEPNZ010000001">
    <property type="protein sequence ID" value="MET3943581.1"/>
    <property type="molecule type" value="Genomic_DNA"/>
</dbReference>
<evidence type="ECO:0000313" key="2">
    <source>
        <dbReference type="Proteomes" id="UP001549139"/>
    </source>
</evidence>
<sequence length="33" mass="3418">MDVSVQTGLLSAIGDTPLVDLSAGFRGRVWGQA</sequence>
<proteinExistence type="predicted"/>
<keyword evidence="2" id="KW-1185">Reference proteome</keyword>
<organism evidence="1 2">
    <name type="scientific">Corynebacterium mucifaciens</name>
    <dbReference type="NCBI Taxonomy" id="57171"/>
    <lineage>
        <taxon>Bacteria</taxon>
        <taxon>Bacillati</taxon>
        <taxon>Actinomycetota</taxon>
        <taxon>Actinomycetes</taxon>
        <taxon>Mycobacteriales</taxon>
        <taxon>Corynebacteriaceae</taxon>
        <taxon>Corynebacterium</taxon>
    </lineage>
</organism>
<comment type="caution">
    <text evidence="1">The sequence shown here is derived from an EMBL/GenBank/DDBJ whole genome shotgun (WGS) entry which is preliminary data.</text>
</comment>